<sequence length="1051" mass="118059">MPKPPVKRRVQLLFSYAKTKLVNVHHRYFSTRRALIRSSLYLLTVAILSVAVIGSVFPDLFHFGIGRPSSYVPIQELNGKPIVLADRSEITIDAEISDSIGVSDTSAFVVTAKNGVEAQTIQSNLAVDPPLEFTTEQINENQVRVIPGSVLGDNTVYSFSLDDAAVDSEEAVGIPLKWAFQTKDTFRVISAIPRNEANNVPVDTGIEFVFSHENYEDILPYVTITPSTNLTFERHKKTAVLIPEELQAGTIYTITLNKDLSAANSDETLGEDYTITFETAPKVESSTVSQNNELYFDFGRQFIEVPIDEKPAIGVYSYPSNNTEIELDFTIYRYTSYDQFTSEIEKRSKMPTWARYTWEKYETNTDNLEKIREFSLPVVRGNYQGYVVFQDPLPEGQYVAVATNGEFTRSIILQVTNISAYQTTTKTDTLVWVHDLANQKPLEGAEVLLRDGTRLGTTNAEGIATFATPESLKTLKQAEYFSVQTGSSMIMIPINQPYIGPYGYYLSGDYYYWDWTSGNESYWEYMYVDRELYRPTDEINVWGIAKERDDLSKNIDVTITLHRPGNFTDQYTSGVVVSKTVTTNDFGVYQIKLPLENVNPGYYYISTSTGSTHYVSIKKFTKPAYTLDITSGKKAIFAGQSINFFGKAAFFEGTPVPNVELTYNGVNSGEVTADDKGEFSVGYTPEYDDSDSYPQSAYLNAHAKLEEESDISGRASVRVFGPRVMMDTSTKYPESGKGVVEAYVYNVDLSQINAGSSSDYHGDPVANKQVTGSITEYYYERIEDGQYYDFLSKKVVKKYKYERVNKDLGTFTMKTGSDGNASHTVNMKEDRRYQIELTVTDSDGRIDEATVYLYDWTGTYFSRSGYGSGTYNLQVVAEDGKNSFGLDEDVHILFKDGVVTMPDESSSPFLFYQAQRGLRHFTAQDSAEYSFKMSDDKAPNVYIYGVYFNGVTYEQTSPLQIDFDQESKELDISVSSNQKRYRPGDQVTLNVSTKKPDGSGAASDVLLSVVDEAIFALEEQYINTLDSLYESVSAGVLYRYATHEYPEDFGV</sequence>
<dbReference type="PANTHER" id="PTHR40094">
    <property type="entry name" value="ALPHA-2-MACROGLOBULIN HOMOLOG"/>
    <property type="match status" value="1"/>
</dbReference>
<dbReference type="InterPro" id="IPR032812">
    <property type="entry name" value="SbsA_Ig"/>
</dbReference>
<organism evidence="4 5">
    <name type="scientific">candidate division WWE3 bacterium</name>
    <dbReference type="NCBI Taxonomy" id="2053526"/>
    <lineage>
        <taxon>Bacteria</taxon>
        <taxon>Katanobacteria</taxon>
    </lineage>
</organism>
<evidence type="ECO:0000256" key="1">
    <source>
        <dbReference type="ARBA" id="ARBA00022729"/>
    </source>
</evidence>
<dbReference type="GO" id="GO:0004866">
    <property type="term" value="F:endopeptidase inhibitor activity"/>
    <property type="evidence" value="ECO:0007669"/>
    <property type="project" value="TreeGrafter"/>
</dbReference>
<reference evidence="4" key="2">
    <citation type="journal article" date="2021" name="Microbiome">
        <title>Successional dynamics and alternative stable states in a saline activated sludge microbial community over 9 years.</title>
        <authorList>
            <person name="Wang Y."/>
            <person name="Ye J."/>
            <person name="Ju F."/>
            <person name="Liu L."/>
            <person name="Boyd J.A."/>
            <person name="Deng Y."/>
            <person name="Parks D.H."/>
            <person name="Jiang X."/>
            <person name="Yin X."/>
            <person name="Woodcroft B.J."/>
            <person name="Tyson G.W."/>
            <person name="Hugenholtz P."/>
            <person name="Polz M.F."/>
            <person name="Zhang T."/>
        </authorList>
    </citation>
    <scope>NUCLEOTIDE SEQUENCE</scope>
    <source>
        <strain evidence="4">HKST-UBA01</strain>
    </source>
</reference>
<dbReference type="Pfam" id="PF13205">
    <property type="entry name" value="Big_5"/>
    <property type="match status" value="1"/>
</dbReference>
<keyword evidence="2" id="KW-1133">Transmembrane helix</keyword>
<keyword evidence="1" id="KW-0732">Signal</keyword>
<evidence type="ECO:0000313" key="5">
    <source>
        <dbReference type="Proteomes" id="UP000701698"/>
    </source>
</evidence>
<protein>
    <submittedName>
        <fullName evidence="4">Ig-like domain-containing protein</fullName>
    </submittedName>
</protein>
<dbReference type="AlphaFoldDB" id="A0A955LHM6"/>
<keyword evidence="2" id="KW-0472">Membrane</keyword>
<feature type="non-terminal residue" evidence="4">
    <location>
        <position position="1051"/>
    </location>
</feature>
<evidence type="ECO:0000256" key="2">
    <source>
        <dbReference type="SAM" id="Phobius"/>
    </source>
</evidence>
<feature type="domain" description="Alpha-2-macroglobulin bait region" evidence="3">
    <location>
        <begin position="873"/>
        <end position="1017"/>
    </location>
</feature>
<comment type="caution">
    <text evidence="4">The sequence shown here is derived from an EMBL/GenBank/DDBJ whole genome shotgun (WGS) entry which is preliminary data.</text>
</comment>
<dbReference type="EMBL" id="JAGQKX010000100">
    <property type="protein sequence ID" value="MCA9390453.1"/>
    <property type="molecule type" value="Genomic_DNA"/>
</dbReference>
<reference evidence="4" key="1">
    <citation type="submission" date="2020-04" db="EMBL/GenBank/DDBJ databases">
        <authorList>
            <person name="Zhang T."/>
        </authorList>
    </citation>
    <scope>NUCLEOTIDE SEQUENCE</scope>
    <source>
        <strain evidence="4">HKST-UBA01</strain>
    </source>
</reference>
<accession>A0A955LHM6</accession>
<dbReference type="InterPro" id="IPR051802">
    <property type="entry name" value="YfhM-like"/>
</dbReference>
<dbReference type="Proteomes" id="UP000701698">
    <property type="component" value="Unassembled WGS sequence"/>
</dbReference>
<dbReference type="PANTHER" id="PTHR40094:SF1">
    <property type="entry name" value="UBIQUITIN DOMAIN-CONTAINING PROTEIN"/>
    <property type="match status" value="1"/>
</dbReference>
<evidence type="ECO:0000259" key="3">
    <source>
        <dbReference type="SMART" id="SM01359"/>
    </source>
</evidence>
<proteinExistence type="predicted"/>
<dbReference type="InterPro" id="IPR011625">
    <property type="entry name" value="A2M_N_BRD"/>
</dbReference>
<feature type="transmembrane region" description="Helical" evidence="2">
    <location>
        <begin position="40"/>
        <end position="61"/>
    </location>
</feature>
<dbReference type="Pfam" id="PF07703">
    <property type="entry name" value="A2M_BRD"/>
    <property type="match status" value="1"/>
</dbReference>
<gene>
    <name evidence="4" type="ORF">KC571_03545</name>
</gene>
<dbReference type="Gene3D" id="2.60.40.1930">
    <property type="match status" value="1"/>
</dbReference>
<dbReference type="SMART" id="SM01359">
    <property type="entry name" value="A2M_N_2"/>
    <property type="match status" value="1"/>
</dbReference>
<evidence type="ECO:0000313" key="4">
    <source>
        <dbReference type="EMBL" id="MCA9390453.1"/>
    </source>
</evidence>
<name>A0A955LHM6_UNCKA</name>
<keyword evidence="2" id="KW-0812">Transmembrane</keyword>